<keyword evidence="3" id="KW-0378">Hydrolase</keyword>
<dbReference type="Gene3D" id="1.20.58.80">
    <property type="entry name" value="Phosphotransferase system, lactose/cellobiose-type IIA subunit"/>
    <property type="match status" value="1"/>
</dbReference>
<dbReference type="InterPro" id="IPR038765">
    <property type="entry name" value="Papain-like_cys_pep_sf"/>
</dbReference>
<feature type="region of interest" description="Disordered" evidence="4">
    <location>
        <begin position="347"/>
        <end position="450"/>
    </location>
</feature>
<dbReference type="InterPro" id="IPR028889">
    <property type="entry name" value="USP"/>
</dbReference>
<dbReference type="PROSITE" id="PS00972">
    <property type="entry name" value="USP_1"/>
    <property type="match status" value="1"/>
</dbReference>
<dbReference type="PROSITE" id="PS50235">
    <property type="entry name" value="USP_3"/>
    <property type="match status" value="1"/>
</dbReference>
<dbReference type="InterPro" id="IPR050185">
    <property type="entry name" value="Ub_carboxyl-term_hydrolase"/>
</dbReference>
<dbReference type="Gene3D" id="3.90.70.10">
    <property type="entry name" value="Cysteine proteinases"/>
    <property type="match status" value="1"/>
</dbReference>
<accession>A0AA36GI53</accession>
<evidence type="ECO:0000256" key="4">
    <source>
        <dbReference type="SAM" id="MobiDB-lite"/>
    </source>
</evidence>
<evidence type="ECO:0000256" key="3">
    <source>
        <dbReference type="RuleBase" id="RU366025"/>
    </source>
</evidence>
<feature type="compositionally biased region" description="Basic and acidic residues" evidence="4">
    <location>
        <begin position="414"/>
        <end position="425"/>
    </location>
</feature>
<comment type="caution">
    <text evidence="6">The sequence shown here is derived from an EMBL/GenBank/DDBJ whole genome shotgun (WGS) entry which is preliminary data.</text>
</comment>
<keyword evidence="7" id="KW-1185">Reference proteome</keyword>
<dbReference type="SUPFAM" id="SSF140856">
    <property type="entry name" value="USP8 N-terminal domain-like"/>
    <property type="match status" value="1"/>
</dbReference>
<feature type="compositionally biased region" description="Pro residues" evidence="4">
    <location>
        <begin position="351"/>
        <end position="365"/>
    </location>
</feature>
<feature type="non-terminal residue" evidence="6">
    <location>
        <position position="812"/>
    </location>
</feature>
<dbReference type="EC" id="3.4.19.12" evidence="3"/>
<feature type="domain" description="USP" evidence="5">
    <location>
        <begin position="478"/>
        <end position="806"/>
    </location>
</feature>
<dbReference type="EMBL" id="CATQJA010002708">
    <property type="protein sequence ID" value="CAJ0586297.1"/>
    <property type="molecule type" value="Genomic_DNA"/>
</dbReference>
<dbReference type="InterPro" id="IPR001394">
    <property type="entry name" value="Peptidase_C19_UCH"/>
</dbReference>
<feature type="region of interest" description="Disordered" evidence="4">
    <location>
        <begin position="268"/>
        <end position="325"/>
    </location>
</feature>
<evidence type="ECO:0000256" key="1">
    <source>
        <dbReference type="ARBA" id="ARBA00000707"/>
    </source>
</evidence>
<keyword evidence="3" id="KW-0788">Thiol protease</keyword>
<sequence>MATKFESWNDLKKGATLSDVASKTMKKATFEDNFKRVATLVTHAKKFEQDGDKENAYVFFTRACEVANFVRTQARPGSTPEAKRKQLHEFFKFALAKCEELQEFLREFYVPTTSPSTISSLTITYSEGELLRKNWKTRNRVVKYDKPLHIEVVQVPEEIIEPGVIYATMSQKIAPPSERTKLSQIARYDLVVLMEDGDPKMDGGGQLIHGSKALFLREALSTYGSLKLKNRPLTMDGGFAAWERNYRVYTEEANKKAEVDSSASMAALISSRSREEEEPSSESHSTLNYAFSPRELIGETSTSSDDERKRSSSRRNRDYDEHNDVLAQIPSTLSILDGIKAKIQTERRHVPPPPPQPKPQTPQVPPRDLKPEFPPHPVFPEPPEPPTQQNHRITPTIDRSKKPPLENGYTNDAKQLHNDPPRETRSSIPSLPQVDRTTKPIDAQITQQQHARIADSYHNMYKEFLRTGHGRNGSMGIIGIYNMGNTCFVNATLQCLIQTTLLRNFYSGKKFLNYVMPKNKFNSGGVMTAAFAALLDVAWSGQLQAIRIELFMRAFGEFNEYFNDGCQHDAQEFEISLLDSLHEDTNQVQKPTPMSTDYRGGSHIVADSEDYRKRMQKYSHSPISDIFDTIKVSELQCTRCRATSATFENWRMLSLGVEETIEQCMDTNFREEILDGDDRWECPKCKAKQRSTRTTKIWTSPPVLIIHLVRFSQSGGSFVKNSDPVVFPERLDVSPWMHAQSRGGQRRYSLYAVTNHRGSLNSGHYTAVTKHPRENWIKFDDEGCSKVDGVSDIDKSAAFVLYYKQDPTPTLH</sequence>
<dbReference type="SUPFAM" id="SSF54001">
    <property type="entry name" value="Cysteine proteinases"/>
    <property type="match status" value="1"/>
</dbReference>
<name>A0AA36GI53_9BILA</name>
<comment type="catalytic activity">
    <reaction evidence="1 3">
        <text>Thiol-dependent hydrolysis of ester, thioester, amide, peptide and isopeptide bonds formed by the C-terminal Gly of ubiquitin (a 76-residue protein attached to proteins as an intracellular targeting signal).</text>
        <dbReference type="EC" id="3.4.19.12"/>
    </reaction>
</comment>
<keyword evidence="3" id="KW-0645">Protease</keyword>
<evidence type="ECO:0000259" key="5">
    <source>
        <dbReference type="PROSITE" id="PS50235"/>
    </source>
</evidence>
<feature type="compositionally biased region" description="Pro residues" evidence="4">
    <location>
        <begin position="374"/>
        <end position="386"/>
    </location>
</feature>
<reference evidence="6" key="1">
    <citation type="submission" date="2023-06" db="EMBL/GenBank/DDBJ databases">
        <authorList>
            <person name="Delattre M."/>
        </authorList>
    </citation>
    <scope>NUCLEOTIDE SEQUENCE</scope>
    <source>
        <strain evidence="6">AF72</strain>
    </source>
</reference>
<dbReference type="PANTHER" id="PTHR21646">
    <property type="entry name" value="UBIQUITIN CARBOXYL-TERMINAL HYDROLASE"/>
    <property type="match status" value="1"/>
</dbReference>
<comment type="similarity">
    <text evidence="2 3">Belongs to the peptidase C19 family.</text>
</comment>
<dbReference type="Pfam" id="PF00443">
    <property type="entry name" value="UCH"/>
    <property type="match status" value="1"/>
</dbReference>
<dbReference type="PROSITE" id="PS00973">
    <property type="entry name" value="USP_2"/>
    <property type="match status" value="1"/>
</dbReference>
<organism evidence="6 7">
    <name type="scientific">Mesorhabditis spiculigera</name>
    <dbReference type="NCBI Taxonomy" id="96644"/>
    <lineage>
        <taxon>Eukaryota</taxon>
        <taxon>Metazoa</taxon>
        <taxon>Ecdysozoa</taxon>
        <taxon>Nematoda</taxon>
        <taxon>Chromadorea</taxon>
        <taxon>Rhabditida</taxon>
        <taxon>Rhabditina</taxon>
        <taxon>Rhabditomorpha</taxon>
        <taxon>Rhabditoidea</taxon>
        <taxon>Rhabditidae</taxon>
        <taxon>Mesorhabditinae</taxon>
        <taxon>Mesorhabditis</taxon>
    </lineage>
</organism>
<protein>
    <recommendedName>
        <fullName evidence="3">Ubiquitin carboxyl-terminal hydrolase</fullName>
        <ecNumber evidence="3">3.4.19.12</ecNumber>
    </recommendedName>
</protein>
<dbReference type="InterPro" id="IPR015063">
    <property type="entry name" value="USP8_dimer"/>
</dbReference>
<dbReference type="Pfam" id="PF08969">
    <property type="entry name" value="USP8_dimer"/>
    <property type="match status" value="1"/>
</dbReference>
<dbReference type="CDD" id="cd02674">
    <property type="entry name" value="Peptidase_C19R"/>
    <property type="match status" value="1"/>
</dbReference>
<dbReference type="Proteomes" id="UP001177023">
    <property type="component" value="Unassembled WGS sequence"/>
</dbReference>
<dbReference type="GO" id="GO:0016579">
    <property type="term" value="P:protein deubiquitination"/>
    <property type="evidence" value="ECO:0007669"/>
    <property type="project" value="InterPro"/>
</dbReference>
<proteinExistence type="inferred from homology"/>
<dbReference type="GO" id="GO:0006508">
    <property type="term" value="P:proteolysis"/>
    <property type="evidence" value="ECO:0007669"/>
    <property type="project" value="UniProtKB-KW"/>
</dbReference>
<dbReference type="PANTHER" id="PTHR21646:SF91">
    <property type="entry name" value="USP DOMAIN-CONTAINING PROTEIN"/>
    <property type="match status" value="1"/>
</dbReference>
<keyword evidence="3" id="KW-0833">Ubl conjugation pathway</keyword>
<dbReference type="GO" id="GO:0004843">
    <property type="term" value="F:cysteine-type deubiquitinase activity"/>
    <property type="evidence" value="ECO:0007669"/>
    <property type="project" value="UniProtKB-UniRule"/>
</dbReference>
<evidence type="ECO:0000313" key="7">
    <source>
        <dbReference type="Proteomes" id="UP001177023"/>
    </source>
</evidence>
<gene>
    <name evidence="6" type="ORF">MSPICULIGERA_LOCUS24304</name>
</gene>
<dbReference type="InterPro" id="IPR018200">
    <property type="entry name" value="USP_CS"/>
</dbReference>
<dbReference type="InterPro" id="IPR036873">
    <property type="entry name" value="Rhodanese-like_dom_sf"/>
</dbReference>
<dbReference type="Gene3D" id="3.40.250.10">
    <property type="entry name" value="Rhodanese-like domain"/>
    <property type="match status" value="1"/>
</dbReference>
<feature type="compositionally biased region" description="Basic and acidic residues" evidence="4">
    <location>
        <begin position="305"/>
        <end position="324"/>
    </location>
</feature>
<evidence type="ECO:0000256" key="2">
    <source>
        <dbReference type="ARBA" id="ARBA00009085"/>
    </source>
</evidence>
<evidence type="ECO:0000313" key="6">
    <source>
        <dbReference type="EMBL" id="CAJ0586297.1"/>
    </source>
</evidence>
<dbReference type="AlphaFoldDB" id="A0AA36GI53"/>